<evidence type="ECO:0000256" key="1">
    <source>
        <dbReference type="ARBA" id="ARBA00008791"/>
    </source>
</evidence>
<evidence type="ECO:0000256" key="2">
    <source>
        <dbReference type="ARBA" id="ARBA00022741"/>
    </source>
</evidence>
<dbReference type="PRINTS" id="PR01438">
    <property type="entry name" value="UNVRSLSTRESS"/>
</dbReference>
<dbReference type="SUPFAM" id="SSF52402">
    <property type="entry name" value="Adenine nucleotide alpha hydrolases-like"/>
    <property type="match status" value="2"/>
</dbReference>
<dbReference type="PANTHER" id="PTHR46268:SF27">
    <property type="entry name" value="UNIVERSAL STRESS PROTEIN RV2623"/>
    <property type="match status" value="1"/>
</dbReference>
<dbReference type="GO" id="GO:0005524">
    <property type="term" value="F:ATP binding"/>
    <property type="evidence" value="ECO:0007669"/>
    <property type="project" value="UniProtKB-KW"/>
</dbReference>
<sequence length="297" mass="31229">MNVEAGGPVVAAVDGSEPALEAVRWAALEAGRRNATLRLVTVFNWPETRHVGELRLGSDYVETLRESARSALAFAASEARAMAAGIEIEQEVRTGFPVPVLTDESRHAQLVVLGRRGLGGFTGLLVGSVATGVAACAVSPVVVVRGPVPTGPAAPGGPVVVGVDGSPTSEAALAFSFDAASWRGAPLLAVHTWLDVMLEPTMVPLLDWDAIEADERALLAERMAGWQAKYPDVEVHRLVTRDRPARALVQQSDRAQLLVVGSRGRGGLAGMLLGSVSQTLLRHAHCPVAIVRPRTDG</sequence>
<evidence type="ECO:0000313" key="5">
    <source>
        <dbReference type="EMBL" id="GEL19600.1"/>
    </source>
</evidence>
<dbReference type="EMBL" id="BJVI01000041">
    <property type="protein sequence ID" value="GEL19600.1"/>
    <property type="molecule type" value="Genomic_DNA"/>
</dbReference>
<dbReference type="Gene3D" id="3.40.50.620">
    <property type="entry name" value="HUPs"/>
    <property type="match status" value="2"/>
</dbReference>
<dbReference type="OrthoDB" id="3569526at2"/>
<dbReference type="Pfam" id="PF00582">
    <property type="entry name" value="Usp"/>
    <property type="match status" value="2"/>
</dbReference>
<gene>
    <name evidence="5" type="ORF">PA7_34370</name>
</gene>
<organism evidence="5 6">
    <name type="scientific">Pseudonocardia asaccharolytica DSM 44247 = NBRC 16224</name>
    <dbReference type="NCBI Taxonomy" id="1123024"/>
    <lineage>
        <taxon>Bacteria</taxon>
        <taxon>Bacillati</taxon>
        <taxon>Actinomycetota</taxon>
        <taxon>Actinomycetes</taxon>
        <taxon>Pseudonocardiales</taxon>
        <taxon>Pseudonocardiaceae</taxon>
        <taxon>Pseudonocardia</taxon>
    </lineage>
</organism>
<feature type="domain" description="UspA" evidence="4">
    <location>
        <begin position="158"/>
        <end position="292"/>
    </location>
</feature>
<comment type="caution">
    <text evidence="5">The sequence shown here is derived from an EMBL/GenBank/DDBJ whole genome shotgun (WGS) entry which is preliminary data.</text>
</comment>
<reference evidence="5 6" key="1">
    <citation type="submission" date="2019-07" db="EMBL/GenBank/DDBJ databases">
        <title>Whole genome shotgun sequence of Pseudonocardia asaccharolytica NBRC 16224.</title>
        <authorList>
            <person name="Hosoyama A."/>
            <person name="Uohara A."/>
            <person name="Ohji S."/>
            <person name="Ichikawa N."/>
        </authorList>
    </citation>
    <scope>NUCLEOTIDE SEQUENCE [LARGE SCALE GENOMIC DNA]</scope>
    <source>
        <strain evidence="5 6">NBRC 16224</strain>
    </source>
</reference>
<dbReference type="PANTHER" id="PTHR46268">
    <property type="entry name" value="STRESS RESPONSE PROTEIN NHAX"/>
    <property type="match status" value="1"/>
</dbReference>
<evidence type="ECO:0000256" key="3">
    <source>
        <dbReference type="ARBA" id="ARBA00022840"/>
    </source>
</evidence>
<dbReference type="InterPro" id="IPR006016">
    <property type="entry name" value="UspA"/>
</dbReference>
<evidence type="ECO:0000259" key="4">
    <source>
        <dbReference type="Pfam" id="PF00582"/>
    </source>
</evidence>
<proteinExistence type="inferred from homology"/>
<keyword evidence="2" id="KW-0547">Nucleotide-binding</keyword>
<dbReference type="Proteomes" id="UP000321328">
    <property type="component" value="Unassembled WGS sequence"/>
</dbReference>
<protein>
    <submittedName>
        <fullName evidence="5">Universal stress protein</fullName>
    </submittedName>
</protein>
<dbReference type="AlphaFoldDB" id="A0A511D477"/>
<dbReference type="RefSeq" id="WP_028929779.1">
    <property type="nucleotide sequence ID" value="NZ_AUII01000006.1"/>
</dbReference>
<dbReference type="InterPro" id="IPR014729">
    <property type="entry name" value="Rossmann-like_a/b/a_fold"/>
</dbReference>
<feature type="domain" description="UspA" evidence="4">
    <location>
        <begin position="9"/>
        <end position="145"/>
    </location>
</feature>
<accession>A0A511D477</accession>
<keyword evidence="3" id="KW-0067">ATP-binding</keyword>
<comment type="similarity">
    <text evidence="1">Belongs to the universal stress protein A family.</text>
</comment>
<evidence type="ECO:0000313" key="6">
    <source>
        <dbReference type="Proteomes" id="UP000321328"/>
    </source>
</evidence>
<dbReference type="InterPro" id="IPR006015">
    <property type="entry name" value="Universal_stress_UspA"/>
</dbReference>
<keyword evidence="6" id="KW-1185">Reference proteome</keyword>
<name>A0A511D477_9PSEU</name>
<dbReference type="STRING" id="1123024.GCA_000423625_01856"/>